<evidence type="ECO:0000313" key="1">
    <source>
        <dbReference type="EMBL" id="KAK1119835.1"/>
    </source>
</evidence>
<organism evidence="1 2">
    <name type="scientific">Melipona bicolor</name>
    <dbReference type="NCBI Taxonomy" id="60889"/>
    <lineage>
        <taxon>Eukaryota</taxon>
        <taxon>Metazoa</taxon>
        <taxon>Ecdysozoa</taxon>
        <taxon>Arthropoda</taxon>
        <taxon>Hexapoda</taxon>
        <taxon>Insecta</taxon>
        <taxon>Pterygota</taxon>
        <taxon>Neoptera</taxon>
        <taxon>Endopterygota</taxon>
        <taxon>Hymenoptera</taxon>
        <taxon>Apocrita</taxon>
        <taxon>Aculeata</taxon>
        <taxon>Apoidea</taxon>
        <taxon>Anthophila</taxon>
        <taxon>Apidae</taxon>
        <taxon>Melipona</taxon>
    </lineage>
</organism>
<dbReference type="EMBL" id="JAHYIQ010000034">
    <property type="protein sequence ID" value="KAK1119835.1"/>
    <property type="molecule type" value="Genomic_DNA"/>
</dbReference>
<evidence type="ECO:0000313" key="2">
    <source>
        <dbReference type="Proteomes" id="UP001177670"/>
    </source>
</evidence>
<reference evidence="1" key="1">
    <citation type="submission" date="2021-10" db="EMBL/GenBank/DDBJ databases">
        <title>Melipona bicolor Genome sequencing and assembly.</title>
        <authorList>
            <person name="Araujo N.S."/>
            <person name="Arias M.C."/>
        </authorList>
    </citation>
    <scope>NUCLEOTIDE SEQUENCE</scope>
    <source>
        <strain evidence="1">USP_2M_L1-L4_2017</strain>
        <tissue evidence="1">Whole body</tissue>
    </source>
</reference>
<sequence>MEKLCFVPKQFTNLGARAGIGHFPEAGKHIHLLFAQPSQTPTHAHTHVSTHGTRKNVTSRIGTMCQQDGNVADEIYRSREGKIGLDKGRERNLLVSGYIIRGLNVVSFCM</sequence>
<keyword evidence="2" id="KW-1185">Reference proteome</keyword>
<name>A0AA40FIQ3_9HYME</name>
<protein>
    <submittedName>
        <fullName evidence="1">Uncharacterized protein</fullName>
    </submittedName>
</protein>
<dbReference type="Proteomes" id="UP001177670">
    <property type="component" value="Unassembled WGS sequence"/>
</dbReference>
<dbReference type="AlphaFoldDB" id="A0AA40FIQ3"/>
<accession>A0AA40FIQ3</accession>
<proteinExistence type="predicted"/>
<gene>
    <name evidence="1" type="ORF">K0M31_012913</name>
</gene>
<comment type="caution">
    <text evidence="1">The sequence shown here is derived from an EMBL/GenBank/DDBJ whole genome shotgun (WGS) entry which is preliminary data.</text>
</comment>